<keyword evidence="8" id="KW-0067">ATP-binding</keyword>
<keyword evidence="7 13" id="KW-0418">Kinase</keyword>
<proteinExistence type="inferred from homology"/>
<accession>A0AAQ4CPX1</accession>
<dbReference type="RefSeq" id="WP_229571819.1">
    <property type="nucleotide sequence ID" value="NZ_AP025226.1"/>
</dbReference>
<evidence type="ECO:0000256" key="8">
    <source>
        <dbReference type="ARBA" id="ARBA00022840"/>
    </source>
</evidence>
<reference evidence="16 17" key="1">
    <citation type="journal article" date="2022" name="Microbiol. Resour. Announc.">
        <title>Complete Genome Sequence of the Hyperthermophilic and Acidophilic Archaeon Saccharolobus caldissimus Strain HS-3T.</title>
        <authorList>
            <person name="Sakai H.D."/>
            <person name="Kurosawa N."/>
        </authorList>
    </citation>
    <scope>NUCLEOTIDE SEQUENCE [LARGE SCALE GENOMIC DNA]</scope>
    <source>
        <strain evidence="16 17">JCM32116</strain>
    </source>
</reference>
<name>A0AAQ4CPX1_9CREN</name>
<keyword evidence="11 16" id="KW-0670">Pyruvate</keyword>
<evidence type="ECO:0000259" key="15">
    <source>
        <dbReference type="Pfam" id="PF02887"/>
    </source>
</evidence>
<dbReference type="Pfam" id="PF02887">
    <property type="entry name" value="PK_C"/>
    <property type="match status" value="1"/>
</dbReference>
<dbReference type="SUPFAM" id="SSF52935">
    <property type="entry name" value="PK C-terminal domain-like"/>
    <property type="match status" value="1"/>
</dbReference>
<dbReference type="InterPro" id="IPR015813">
    <property type="entry name" value="Pyrv/PenolPyrv_kinase-like_dom"/>
</dbReference>
<dbReference type="InterPro" id="IPR018209">
    <property type="entry name" value="Pyrv_Knase_AS"/>
</dbReference>
<evidence type="ECO:0000256" key="2">
    <source>
        <dbReference type="ARBA" id="ARBA00008663"/>
    </source>
</evidence>
<evidence type="ECO:0000256" key="11">
    <source>
        <dbReference type="ARBA" id="ARBA00023317"/>
    </source>
</evidence>
<evidence type="ECO:0000313" key="16">
    <source>
        <dbReference type="EMBL" id="BDB97852.1"/>
    </source>
</evidence>
<keyword evidence="4 13" id="KW-0808">Transferase</keyword>
<keyword evidence="17" id="KW-1185">Reference proteome</keyword>
<dbReference type="GO" id="GO:0030955">
    <property type="term" value="F:potassium ion binding"/>
    <property type="evidence" value="ECO:0007669"/>
    <property type="project" value="UniProtKB-UniRule"/>
</dbReference>
<comment type="catalytic activity">
    <reaction evidence="13">
        <text>pyruvate + ATP = phosphoenolpyruvate + ADP + H(+)</text>
        <dbReference type="Rhea" id="RHEA:18157"/>
        <dbReference type="ChEBI" id="CHEBI:15361"/>
        <dbReference type="ChEBI" id="CHEBI:15378"/>
        <dbReference type="ChEBI" id="CHEBI:30616"/>
        <dbReference type="ChEBI" id="CHEBI:58702"/>
        <dbReference type="ChEBI" id="CHEBI:456216"/>
        <dbReference type="EC" id="2.7.1.40"/>
    </reaction>
</comment>
<dbReference type="AlphaFoldDB" id="A0AAQ4CPX1"/>
<dbReference type="GO" id="GO:0005524">
    <property type="term" value="F:ATP binding"/>
    <property type="evidence" value="ECO:0007669"/>
    <property type="project" value="UniProtKB-KW"/>
</dbReference>
<evidence type="ECO:0000256" key="6">
    <source>
        <dbReference type="ARBA" id="ARBA00022741"/>
    </source>
</evidence>
<dbReference type="Pfam" id="PF00224">
    <property type="entry name" value="PK"/>
    <property type="match status" value="1"/>
</dbReference>
<evidence type="ECO:0000259" key="14">
    <source>
        <dbReference type="Pfam" id="PF00224"/>
    </source>
</evidence>
<keyword evidence="5" id="KW-0479">Metal-binding</keyword>
<dbReference type="InterPro" id="IPR015806">
    <property type="entry name" value="Pyrv_Knase_insert_dom_sf"/>
</dbReference>
<dbReference type="InterPro" id="IPR011037">
    <property type="entry name" value="Pyrv_Knase-like_insert_dom_sf"/>
</dbReference>
<dbReference type="SUPFAM" id="SSF50800">
    <property type="entry name" value="PK beta-barrel domain-like"/>
    <property type="match status" value="1"/>
</dbReference>
<evidence type="ECO:0000256" key="13">
    <source>
        <dbReference type="RuleBase" id="RU000504"/>
    </source>
</evidence>
<dbReference type="Gene3D" id="3.40.1380.20">
    <property type="entry name" value="Pyruvate kinase, C-terminal domain"/>
    <property type="match status" value="1"/>
</dbReference>
<dbReference type="PROSITE" id="PS00110">
    <property type="entry name" value="PYRUVATE_KINASE"/>
    <property type="match status" value="1"/>
</dbReference>
<feature type="domain" description="Pyruvate kinase barrel" evidence="14">
    <location>
        <begin position="1"/>
        <end position="304"/>
    </location>
</feature>
<gene>
    <name evidence="16" type="ORF">SACC_08690</name>
</gene>
<dbReference type="NCBIfam" id="TIGR01064">
    <property type="entry name" value="pyruv_kin"/>
    <property type="match status" value="1"/>
</dbReference>
<dbReference type="Gene3D" id="2.40.33.10">
    <property type="entry name" value="PK beta-barrel domain-like"/>
    <property type="match status" value="1"/>
</dbReference>
<evidence type="ECO:0000256" key="4">
    <source>
        <dbReference type="ARBA" id="ARBA00022679"/>
    </source>
</evidence>
<dbReference type="EC" id="2.7.1.40" evidence="3 12"/>
<evidence type="ECO:0000256" key="1">
    <source>
        <dbReference type="ARBA" id="ARBA00004997"/>
    </source>
</evidence>
<evidence type="ECO:0000256" key="10">
    <source>
        <dbReference type="ARBA" id="ARBA00023152"/>
    </source>
</evidence>
<keyword evidence="10 13" id="KW-0324">Glycolysis</keyword>
<organism evidence="16 17">
    <name type="scientific">Saccharolobus caldissimus</name>
    <dbReference type="NCBI Taxonomy" id="1702097"/>
    <lineage>
        <taxon>Archaea</taxon>
        <taxon>Thermoproteota</taxon>
        <taxon>Thermoprotei</taxon>
        <taxon>Sulfolobales</taxon>
        <taxon>Sulfolobaceae</taxon>
        <taxon>Saccharolobus</taxon>
    </lineage>
</organism>
<dbReference type="GO" id="GO:0004743">
    <property type="term" value="F:pyruvate kinase activity"/>
    <property type="evidence" value="ECO:0007669"/>
    <property type="project" value="UniProtKB-UniRule"/>
</dbReference>
<evidence type="ECO:0000256" key="3">
    <source>
        <dbReference type="ARBA" id="ARBA00012142"/>
    </source>
</evidence>
<dbReference type="GeneID" id="68865611"/>
<keyword evidence="6" id="KW-0547">Nucleotide-binding</keyword>
<dbReference type="InterPro" id="IPR036918">
    <property type="entry name" value="Pyrv_Knase_C_sf"/>
</dbReference>
<dbReference type="Gene3D" id="3.20.20.60">
    <property type="entry name" value="Phosphoenolpyruvate-binding domains"/>
    <property type="match status" value="1"/>
</dbReference>
<evidence type="ECO:0000313" key="17">
    <source>
        <dbReference type="Proteomes" id="UP001319921"/>
    </source>
</evidence>
<evidence type="ECO:0000256" key="9">
    <source>
        <dbReference type="ARBA" id="ARBA00022842"/>
    </source>
</evidence>
<dbReference type="GO" id="GO:0000287">
    <property type="term" value="F:magnesium ion binding"/>
    <property type="evidence" value="ECO:0007669"/>
    <property type="project" value="UniProtKB-UniRule"/>
</dbReference>
<dbReference type="SUPFAM" id="SSF51621">
    <property type="entry name" value="Phosphoenolpyruvate/pyruvate domain"/>
    <property type="match status" value="1"/>
</dbReference>
<protein>
    <recommendedName>
        <fullName evidence="3 12">Pyruvate kinase</fullName>
        <ecNumber evidence="3 12">2.7.1.40</ecNumber>
    </recommendedName>
</protein>
<comment type="pathway">
    <text evidence="1 13">Carbohydrate degradation; glycolysis; pyruvate from D-glyceraldehyde 3-phosphate: step 5/5.</text>
</comment>
<evidence type="ECO:0000256" key="7">
    <source>
        <dbReference type="ARBA" id="ARBA00022777"/>
    </source>
</evidence>
<dbReference type="EMBL" id="AP025226">
    <property type="protein sequence ID" value="BDB97852.1"/>
    <property type="molecule type" value="Genomic_DNA"/>
</dbReference>
<evidence type="ECO:0000256" key="12">
    <source>
        <dbReference type="NCBIfam" id="TIGR01064"/>
    </source>
</evidence>
<dbReference type="InterPro" id="IPR015795">
    <property type="entry name" value="Pyrv_Knase_C"/>
</dbReference>
<dbReference type="InterPro" id="IPR040442">
    <property type="entry name" value="Pyrv_kinase-like_dom_sf"/>
</dbReference>
<evidence type="ECO:0000256" key="5">
    <source>
        <dbReference type="ARBA" id="ARBA00022723"/>
    </source>
</evidence>
<dbReference type="Proteomes" id="UP001319921">
    <property type="component" value="Chromosome"/>
</dbReference>
<dbReference type="KEGG" id="scas:SACC_08690"/>
<comment type="similarity">
    <text evidence="2 13">Belongs to the pyruvate kinase family.</text>
</comment>
<dbReference type="InterPro" id="IPR001697">
    <property type="entry name" value="Pyr_Knase"/>
</dbReference>
<sequence length="447" mass="49320">MRKTKIVATLGPSSENKVKELAEHVDVFRINFAHGDDESHKKYFDLIKEYAPSTSILVDLPGPKLRLGDFKGQIELKKGDKVVFSQRNGIPVDDELFYLAVKEGSYVLIADGTIRIRVTAVGKDRVEGIVIEGGILLPRKGINIPNVSLKSGITENDLKLLKKALNLGADYIGLSFVINEGDIKKVKEIVGDDAWVIAKIEKSEALRNLVNITKEADGIMVARGDLGVETGLENLPLIQRRIVKVSRIFGKPVILATQVLTSMLNSPIPTRAEIIDISNSIIQGVDAIMLSDETAIGNYPVESVKVLHNIITNVEKGIKHKPIRPLNSEDDAIALAAINAYKISKADIIVVHSRSGNSILRISRLRPQREVIGICPNPKLVRRFKLCYGIIPININEKLDSIDQIVAKSIEITEKIMNIKPKKIIIVGGDPKQQEGRTNFLIIRSLN</sequence>
<dbReference type="GO" id="GO:0016301">
    <property type="term" value="F:kinase activity"/>
    <property type="evidence" value="ECO:0007669"/>
    <property type="project" value="UniProtKB-KW"/>
</dbReference>
<dbReference type="PANTHER" id="PTHR11817">
    <property type="entry name" value="PYRUVATE KINASE"/>
    <property type="match status" value="1"/>
</dbReference>
<dbReference type="PRINTS" id="PR01050">
    <property type="entry name" value="PYRUVTKNASE"/>
</dbReference>
<keyword evidence="9 13" id="KW-0460">Magnesium</keyword>
<feature type="domain" description="Pyruvate kinase C-terminal" evidence="15">
    <location>
        <begin position="331"/>
        <end position="443"/>
    </location>
</feature>
<dbReference type="InterPro" id="IPR015793">
    <property type="entry name" value="Pyrv_Knase_brl"/>
</dbReference>